<comment type="caution">
    <text evidence="1">The sequence shown here is derived from an EMBL/GenBank/DDBJ whole genome shotgun (WGS) entry which is preliminary data.</text>
</comment>
<dbReference type="Proteomes" id="UP001338309">
    <property type="component" value="Unassembled WGS sequence"/>
</dbReference>
<accession>A0ABQ6PL02</accession>
<dbReference type="RefSeq" id="WP_338223363.1">
    <property type="nucleotide sequence ID" value="NZ_BTPD01000003.1"/>
</dbReference>
<organism evidence="1 2">
    <name type="scientific">Algoriphagus confluentis</name>
    <dbReference type="NCBI Taxonomy" id="1697556"/>
    <lineage>
        <taxon>Bacteria</taxon>
        <taxon>Pseudomonadati</taxon>
        <taxon>Bacteroidota</taxon>
        <taxon>Cytophagia</taxon>
        <taxon>Cytophagales</taxon>
        <taxon>Cyclobacteriaceae</taxon>
        <taxon>Algoriphagus</taxon>
    </lineage>
</organism>
<sequence>MQETWTFDFQSTANPKEDLERLLAEREQELGIFLSYYYKKEGAVAEKVKLKSGPEFYSSKTGSMVLDFDLVHFNACLAINEQVREEMKVDFKVDEENQKLILTGPFWPIREMDEI</sequence>
<proteinExistence type="predicted"/>
<evidence type="ECO:0000313" key="1">
    <source>
        <dbReference type="EMBL" id="GMQ28614.1"/>
    </source>
</evidence>
<dbReference type="EMBL" id="BTPD01000003">
    <property type="protein sequence ID" value="GMQ28614.1"/>
    <property type="molecule type" value="Genomic_DNA"/>
</dbReference>
<evidence type="ECO:0000313" key="2">
    <source>
        <dbReference type="Proteomes" id="UP001338309"/>
    </source>
</evidence>
<reference evidence="1 2" key="1">
    <citation type="submission" date="2023-08" db="EMBL/GenBank/DDBJ databases">
        <title>Draft genome sequence of Algoriphagus confluentis.</title>
        <authorList>
            <person name="Takatani N."/>
            <person name="Hosokawa M."/>
            <person name="Sawabe T."/>
        </authorList>
    </citation>
    <scope>NUCLEOTIDE SEQUENCE [LARGE SCALE GENOMIC DNA]</scope>
    <source>
        <strain evidence="1 2">NBRC 111222</strain>
    </source>
</reference>
<protein>
    <submittedName>
        <fullName evidence="1">Uncharacterized protein</fullName>
    </submittedName>
</protein>
<keyword evidence="2" id="KW-1185">Reference proteome</keyword>
<gene>
    <name evidence="1" type="ORF">Aconfl_12570</name>
</gene>
<name>A0ABQ6PL02_9BACT</name>